<dbReference type="InterPro" id="IPR027417">
    <property type="entry name" value="P-loop_NTPase"/>
</dbReference>
<evidence type="ECO:0000313" key="8">
    <source>
        <dbReference type="Proteomes" id="UP000027661"/>
    </source>
</evidence>
<evidence type="ECO:0000256" key="3">
    <source>
        <dbReference type="ARBA" id="ARBA00022840"/>
    </source>
</evidence>
<organism evidence="7 8">
    <name type="scientific">Phocaeicola vulgatus str. 3975 RP4</name>
    <dbReference type="NCBI Taxonomy" id="1339352"/>
    <lineage>
        <taxon>Bacteria</taxon>
        <taxon>Pseudomonadati</taxon>
        <taxon>Bacteroidota</taxon>
        <taxon>Bacteroidia</taxon>
        <taxon>Bacteroidales</taxon>
        <taxon>Bacteroidaceae</taxon>
        <taxon>Phocaeicola</taxon>
    </lineage>
</organism>
<reference evidence="7 8" key="1">
    <citation type="submission" date="2014-04" db="EMBL/GenBank/DDBJ databases">
        <authorList>
            <person name="Sears C."/>
            <person name="Carroll K."/>
            <person name="Sack B.R."/>
            <person name="Qadri F."/>
            <person name="Myers L.L."/>
            <person name="Chung G.-T."/>
            <person name="Escheverria P."/>
            <person name="Fraser C.M."/>
            <person name="Sadzewicz L."/>
            <person name="Shefchek K.A."/>
            <person name="Tallon L."/>
            <person name="Das S.P."/>
            <person name="Daugherty S."/>
            <person name="Mongodin E.F."/>
        </authorList>
    </citation>
    <scope>NUCLEOTIDE SEQUENCE [LARGE SCALE GENOMIC DNA]</scope>
    <source>
        <strain evidence="7 8">3975 RP4</strain>
    </source>
</reference>
<dbReference type="InterPro" id="IPR003593">
    <property type="entry name" value="AAA+_ATPase"/>
</dbReference>
<proteinExistence type="inferred from homology"/>
<comment type="caution">
    <text evidence="7">The sequence shown here is derived from an EMBL/GenBank/DDBJ whole genome shotgun (WGS) entry which is preliminary data.</text>
</comment>
<keyword evidence="3" id="KW-0067">ATP-binding</keyword>
<dbReference type="Pfam" id="PF00005">
    <property type="entry name" value="ABC_tran"/>
    <property type="match status" value="1"/>
</dbReference>
<dbReference type="InterPro" id="IPR017871">
    <property type="entry name" value="ABC_transporter-like_CS"/>
</dbReference>
<keyword evidence="1" id="KW-0813">Transport</keyword>
<dbReference type="GO" id="GO:0005524">
    <property type="term" value="F:ATP binding"/>
    <property type="evidence" value="ECO:0007669"/>
    <property type="project" value="UniProtKB-KW"/>
</dbReference>
<dbReference type="CDD" id="cd03255">
    <property type="entry name" value="ABC_MJ0796_LolCDE_FtsE"/>
    <property type="match status" value="1"/>
</dbReference>
<dbReference type="PROSITE" id="PS00211">
    <property type="entry name" value="ABC_TRANSPORTER_1"/>
    <property type="match status" value="1"/>
</dbReference>
<dbReference type="EMBL" id="JNHM01000053">
    <property type="protein sequence ID" value="KDS51787.1"/>
    <property type="molecule type" value="Genomic_DNA"/>
</dbReference>
<dbReference type="InterPro" id="IPR003439">
    <property type="entry name" value="ABC_transporter-like_ATP-bd"/>
</dbReference>
<keyword evidence="4" id="KW-1278">Translocase</keyword>
<evidence type="ECO:0000313" key="7">
    <source>
        <dbReference type="EMBL" id="KDS51787.1"/>
    </source>
</evidence>
<evidence type="ECO:0000256" key="2">
    <source>
        <dbReference type="ARBA" id="ARBA00022741"/>
    </source>
</evidence>
<dbReference type="SUPFAM" id="SSF52540">
    <property type="entry name" value="P-loop containing nucleoside triphosphate hydrolases"/>
    <property type="match status" value="1"/>
</dbReference>
<dbReference type="GO" id="GO:0016887">
    <property type="term" value="F:ATP hydrolysis activity"/>
    <property type="evidence" value="ECO:0007669"/>
    <property type="project" value="InterPro"/>
</dbReference>
<evidence type="ECO:0000256" key="1">
    <source>
        <dbReference type="ARBA" id="ARBA00022448"/>
    </source>
</evidence>
<evidence type="ECO:0000256" key="4">
    <source>
        <dbReference type="ARBA" id="ARBA00022967"/>
    </source>
</evidence>
<dbReference type="AlphaFoldDB" id="A0A069SCN6"/>
<dbReference type="PANTHER" id="PTHR42798">
    <property type="entry name" value="LIPOPROTEIN-RELEASING SYSTEM ATP-BINDING PROTEIN LOLD"/>
    <property type="match status" value="1"/>
</dbReference>
<dbReference type="FunFam" id="3.40.50.300:FF:000032">
    <property type="entry name" value="Export ABC transporter ATP-binding protein"/>
    <property type="match status" value="1"/>
</dbReference>
<name>A0A069SCN6_PHOVU</name>
<evidence type="ECO:0000259" key="6">
    <source>
        <dbReference type="PROSITE" id="PS50893"/>
    </source>
</evidence>
<dbReference type="GO" id="GO:0098796">
    <property type="term" value="C:membrane protein complex"/>
    <property type="evidence" value="ECO:0007669"/>
    <property type="project" value="UniProtKB-ARBA"/>
</dbReference>
<feature type="domain" description="ABC transporter" evidence="6">
    <location>
        <begin position="2"/>
        <end position="237"/>
    </location>
</feature>
<dbReference type="PROSITE" id="PS50893">
    <property type="entry name" value="ABC_TRANSPORTER_2"/>
    <property type="match status" value="1"/>
</dbReference>
<dbReference type="GeneID" id="5301162"/>
<gene>
    <name evidence="7" type="ORF">M099_3033</name>
</gene>
<dbReference type="PATRIC" id="fig|1339352.3.peg.2902"/>
<dbReference type="GO" id="GO:0022857">
    <property type="term" value="F:transmembrane transporter activity"/>
    <property type="evidence" value="ECO:0007669"/>
    <property type="project" value="UniProtKB-ARBA"/>
</dbReference>
<dbReference type="Proteomes" id="UP000027661">
    <property type="component" value="Unassembled WGS sequence"/>
</dbReference>
<dbReference type="PANTHER" id="PTHR42798:SF6">
    <property type="entry name" value="CELL DIVISION ATP-BINDING PROTEIN FTSE"/>
    <property type="match status" value="1"/>
</dbReference>
<dbReference type="Gene3D" id="3.40.50.300">
    <property type="entry name" value="P-loop containing nucleotide triphosphate hydrolases"/>
    <property type="match status" value="1"/>
</dbReference>
<comment type="similarity">
    <text evidence="5">Belongs to the ABC transporter superfamily. Macrolide exporter (TC 3.A.1.122) family.</text>
</comment>
<sequence>MIHLENINKTYHNGAPLHVLKGINLDIERGEFVSIMGASGSGKSTLLNILGILDNYDSGEYYLNDVLIKNLSETRSAEYRNRMIGFIFQSFNLISFKNAVENVALPLFYQGVSRKKRNQMALEYLDKLGLKEWAHHMPNELSGGQKQRVAIARALISKPQIILADEPTGALDSKTSVEVMNILKELHKNEGLTIVVVTHESGVANQTDKIIHIKDGLIERIEENIDHNASPFGKNGFMK</sequence>
<dbReference type="RefSeq" id="WP_005843634.1">
    <property type="nucleotide sequence ID" value="NZ_JNHM01000053.1"/>
</dbReference>
<protein>
    <submittedName>
        <fullName evidence="7">ABC transporter family protein</fullName>
    </submittedName>
</protein>
<keyword evidence="2" id="KW-0547">Nucleotide-binding</keyword>
<dbReference type="InterPro" id="IPR017911">
    <property type="entry name" value="MacB-like_ATP-bd"/>
</dbReference>
<dbReference type="SMART" id="SM00382">
    <property type="entry name" value="AAA"/>
    <property type="match status" value="1"/>
</dbReference>
<accession>A0A069SCN6</accession>
<evidence type="ECO:0000256" key="5">
    <source>
        <dbReference type="ARBA" id="ARBA00038388"/>
    </source>
</evidence>